<feature type="domain" description="Peptidase M61 catalytic" evidence="2">
    <location>
        <begin position="329"/>
        <end position="432"/>
    </location>
</feature>
<name>A0A3D9AZ36_9FLAO</name>
<dbReference type="InterPro" id="IPR027268">
    <property type="entry name" value="Peptidase_M4/M1_CTD_sf"/>
</dbReference>
<feature type="transmembrane region" description="Helical" evidence="1">
    <location>
        <begin position="32"/>
        <end position="50"/>
    </location>
</feature>
<dbReference type="Pfam" id="PF17899">
    <property type="entry name" value="Peptidase_M61_N"/>
    <property type="match status" value="1"/>
</dbReference>
<sequence length="539" mass="62153">MKKCTLQKNKASQPWAIFVLSYELKQKQMNKLIKLVFVLVIFPTALIAQASKQKYQYHIDLLHMSDDEVTVSFTPPRNTLKEGKFIIPKLVPGFYQAMNFGQYVSNLAATDKKGKKITVERLDQNSWMVHDLKNVHRISYQVADGWDSLKQNTQGAKSAGSTFKKDSVFVINYNSLVGYFEEMKDIPYQINITKNKDFYASSALDYQQKDKNTDIVYAKDYRQLVDSPVLYCVPDTTWLKIGHTEVLVSFYNKKERHYSKKIALEIENILKNQQAYLGGTLPVNKYAFLIYYESSNEKGFMGDGLEHSQSTVCLYRSGNMSFLPNALNRVASHEFFHIVTPLNIHSGEIQHYDFLNPSMSEHLWLYEGMTEYATIHMPIKQKMISLEDFEKSLEEKIKGMKEFDNSLSFTEISKNAMERQDQYMNFYQKGPLLGLCLDIRLRELSGGKMGTQDLMLQLMKKYGAGKYFNDGDLFDEITAMTFPEIRTFFRDFVEGTQPVPLKEYLAKVGFNYDEATGKVSLSPNPDLKQTALRKAWISQ</sequence>
<accession>A0A3D9AZ36</accession>
<dbReference type="OrthoDB" id="9778516at2"/>
<keyword evidence="1" id="KW-0472">Membrane</keyword>
<evidence type="ECO:0000259" key="2">
    <source>
        <dbReference type="Pfam" id="PF05299"/>
    </source>
</evidence>
<dbReference type="InterPro" id="IPR007963">
    <property type="entry name" value="Peptidase_M61_catalytic"/>
</dbReference>
<dbReference type="Gene3D" id="2.60.40.3650">
    <property type="match status" value="1"/>
</dbReference>
<dbReference type="AlphaFoldDB" id="A0A3D9AZ36"/>
<keyword evidence="5" id="KW-1185">Reference proteome</keyword>
<evidence type="ECO:0000313" key="4">
    <source>
        <dbReference type="EMBL" id="REC46594.1"/>
    </source>
</evidence>
<keyword evidence="1" id="KW-0812">Transmembrane</keyword>
<gene>
    <name evidence="4" type="ORF">DRF67_13685</name>
</gene>
<evidence type="ECO:0000256" key="1">
    <source>
        <dbReference type="SAM" id="Phobius"/>
    </source>
</evidence>
<comment type="caution">
    <text evidence="4">The sequence shown here is derived from an EMBL/GenBank/DDBJ whole genome shotgun (WGS) entry which is preliminary data.</text>
</comment>
<dbReference type="InterPro" id="IPR040756">
    <property type="entry name" value="Peptidase_M61_N"/>
</dbReference>
<dbReference type="Proteomes" id="UP000256257">
    <property type="component" value="Unassembled WGS sequence"/>
</dbReference>
<dbReference type="Pfam" id="PF05299">
    <property type="entry name" value="Peptidase_M61"/>
    <property type="match status" value="1"/>
</dbReference>
<evidence type="ECO:0000259" key="3">
    <source>
        <dbReference type="Pfam" id="PF17899"/>
    </source>
</evidence>
<keyword evidence="1" id="KW-1133">Transmembrane helix</keyword>
<evidence type="ECO:0000313" key="5">
    <source>
        <dbReference type="Proteomes" id="UP000256257"/>
    </source>
</evidence>
<protein>
    <submittedName>
        <fullName evidence="4">Peptidase M61</fullName>
    </submittedName>
</protein>
<organism evidence="4 5">
    <name type="scientific">Chryseobacterium pennipullorum</name>
    <dbReference type="NCBI Taxonomy" id="2258963"/>
    <lineage>
        <taxon>Bacteria</taxon>
        <taxon>Pseudomonadati</taxon>
        <taxon>Bacteroidota</taxon>
        <taxon>Flavobacteriia</taxon>
        <taxon>Flavobacteriales</taxon>
        <taxon>Weeksellaceae</taxon>
        <taxon>Chryseobacterium group</taxon>
        <taxon>Chryseobacterium</taxon>
    </lineage>
</organism>
<feature type="domain" description="Peptidase M61 N-terminal" evidence="3">
    <location>
        <begin position="56"/>
        <end position="231"/>
    </location>
</feature>
<proteinExistence type="predicted"/>
<reference evidence="4 5" key="1">
    <citation type="submission" date="2018-06" db="EMBL/GenBank/DDBJ databases">
        <title>Novel Chryseobacterium species.</title>
        <authorList>
            <person name="Newman J."/>
            <person name="Hugo C."/>
            <person name="Oosthuizen L."/>
            <person name="Charimba G."/>
        </authorList>
    </citation>
    <scope>NUCLEOTIDE SEQUENCE [LARGE SCALE GENOMIC DNA]</scope>
    <source>
        <strain evidence="4 5">7_F195</strain>
    </source>
</reference>
<dbReference type="Gene3D" id="1.10.390.10">
    <property type="entry name" value="Neutral Protease Domain 2"/>
    <property type="match status" value="1"/>
</dbReference>
<dbReference type="EMBL" id="QNVV01000012">
    <property type="protein sequence ID" value="REC46594.1"/>
    <property type="molecule type" value="Genomic_DNA"/>
</dbReference>